<sequence>GAPDPALGALAAACGAAVARPAGDVVVVTLPPARGPAKL</sequence>
<protein>
    <submittedName>
        <fullName evidence="1">Uncharacterized protein</fullName>
    </submittedName>
</protein>
<name>A0A6J4KFJ9_9BACT</name>
<evidence type="ECO:0000313" key="1">
    <source>
        <dbReference type="EMBL" id="CAA9304345.1"/>
    </source>
</evidence>
<accession>A0A6J4KFJ9</accession>
<proteinExistence type="predicted"/>
<dbReference type="AlphaFoldDB" id="A0A6J4KFJ9"/>
<feature type="non-terminal residue" evidence="1">
    <location>
        <position position="1"/>
    </location>
</feature>
<dbReference type="EMBL" id="CADCTU010000241">
    <property type="protein sequence ID" value="CAA9304345.1"/>
    <property type="molecule type" value="Genomic_DNA"/>
</dbReference>
<organism evidence="1">
    <name type="scientific">uncultured Gemmatimonadaceae bacterium</name>
    <dbReference type="NCBI Taxonomy" id="246130"/>
    <lineage>
        <taxon>Bacteria</taxon>
        <taxon>Pseudomonadati</taxon>
        <taxon>Gemmatimonadota</taxon>
        <taxon>Gemmatimonadia</taxon>
        <taxon>Gemmatimonadales</taxon>
        <taxon>Gemmatimonadaceae</taxon>
        <taxon>environmental samples</taxon>
    </lineage>
</organism>
<reference evidence="1" key="1">
    <citation type="submission" date="2020-02" db="EMBL/GenBank/DDBJ databases">
        <authorList>
            <person name="Meier V. D."/>
        </authorList>
    </citation>
    <scope>NUCLEOTIDE SEQUENCE</scope>
    <source>
        <strain evidence="1">AVDCRST_MAG11</strain>
    </source>
</reference>
<gene>
    <name evidence="1" type="ORF">AVDCRST_MAG11-1055</name>
</gene>